<protein>
    <submittedName>
        <fullName evidence="8">Quinohemoprotein amine dehydrogenase maturation protein</fullName>
    </submittedName>
</protein>
<dbReference type="InterPro" id="IPR000385">
    <property type="entry name" value="MoaA_NifB_PqqE_Fe-S-bd_CS"/>
</dbReference>
<keyword evidence="6" id="KW-0411">Iron-sulfur</keyword>
<dbReference type="InterPro" id="IPR023886">
    <property type="entry name" value="QH-AmDH_gsu_maturation"/>
</dbReference>
<name>A0A938BM78_9BACT</name>
<dbReference type="InterPro" id="IPR023885">
    <property type="entry name" value="4Fe4S-binding_SPASM_dom"/>
</dbReference>
<dbReference type="EMBL" id="VGJX01000023">
    <property type="protein sequence ID" value="MBM3273665.1"/>
    <property type="molecule type" value="Genomic_DNA"/>
</dbReference>
<dbReference type="SFLD" id="SFLDG01386">
    <property type="entry name" value="main_SPASM_domain-containing"/>
    <property type="match status" value="1"/>
</dbReference>
<evidence type="ECO:0000256" key="1">
    <source>
        <dbReference type="ARBA" id="ARBA00001966"/>
    </source>
</evidence>
<dbReference type="NCBIfam" id="TIGR04085">
    <property type="entry name" value="rSAM_more_4Fe4S"/>
    <property type="match status" value="1"/>
</dbReference>
<dbReference type="PROSITE" id="PS51918">
    <property type="entry name" value="RADICAL_SAM"/>
    <property type="match status" value="1"/>
</dbReference>
<proteinExistence type="predicted"/>
<dbReference type="GO" id="GO:0051539">
    <property type="term" value="F:4 iron, 4 sulfur cluster binding"/>
    <property type="evidence" value="ECO:0007669"/>
    <property type="project" value="UniProtKB-KW"/>
</dbReference>
<evidence type="ECO:0000256" key="5">
    <source>
        <dbReference type="ARBA" id="ARBA00023004"/>
    </source>
</evidence>
<dbReference type="AlphaFoldDB" id="A0A938BM78"/>
<keyword evidence="2" id="KW-0004">4Fe-4S</keyword>
<dbReference type="CDD" id="cd01335">
    <property type="entry name" value="Radical_SAM"/>
    <property type="match status" value="1"/>
</dbReference>
<dbReference type="GO" id="GO:0016491">
    <property type="term" value="F:oxidoreductase activity"/>
    <property type="evidence" value="ECO:0007669"/>
    <property type="project" value="InterPro"/>
</dbReference>
<dbReference type="Gene3D" id="3.20.20.70">
    <property type="entry name" value="Aldolase class I"/>
    <property type="match status" value="1"/>
</dbReference>
<evidence type="ECO:0000313" key="9">
    <source>
        <dbReference type="Proteomes" id="UP000703893"/>
    </source>
</evidence>
<dbReference type="InterPro" id="IPR023867">
    <property type="entry name" value="Sulphatase_maturase_rSAM"/>
</dbReference>
<comment type="cofactor">
    <cofactor evidence="1">
        <name>[4Fe-4S] cluster</name>
        <dbReference type="ChEBI" id="CHEBI:49883"/>
    </cofactor>
</comment>
<evidence type="ECO:0000256" key="2">
    <source>
        <dbReference type="ARBA" id="ARBA00022485"/>
    </source>
</evidence>
<dbReference type="InterPro" id="IPR013785">
    <property type="entry name" value="Aldolase_TIM"/>
</dbReference>
<keyword evidence="3" id="KW-0949">S-adenosyl-L-methionine</keyword>
<feature type="domain" description="Radical SAM core" evidence="7">
    <location>
        <begin position="120"/>
        <end position="346"/>
    </location>
</feature>
<dbReference type="SFLD" id="SFLDG01384">
    <property type="entry name" value="thioether_bond_formation_requi"/>
    <property type="match status" value="1"/>
</dbReference>
<reference evidence="8 9" key="1">
    <citation type="submission" date="2019-03" db="EMBL/GenBank/DDBJ databases">
        <title>Lake Tanganyika Metagenome-Assembled Genomes (MAGs).</title>
        <authorList>
            <person name="Tran P."/>
        </authorList>
    </citation>
    <scope>NUCLEOTIDE SEQUENCE [LARGE SCALE GENOMIC DNA]</scope>
    <source>
        <strain evidence="8">K_DeepCast_65m_m2_236</strain>
    </source>
</reference>
<evidence type="ECO:0000256" key="4">
    <source>
        <dbReference type="ARBA" id="ARBA00022723"/>
    </source>
</evidence>
<evidence type="ECO:0000313" key="8">
    <source>
        <dbReference type="EMBL" id="MBM3273665.1"/>
    </source>
</evidence>
<dbReference type="InterPro" id="IPR007197">
    <property type="entry name" value="rSAM"/>
</dbReference>
<dbReference type="NCBIfam" id="TIGR03906">
    <property type="entry name" value="quino_hemo_SAM"/>
    <property type="match status" value="1"/>
</dbReference>
<comment type="caution">
    <text evidence="8">The sequence shown here is derived from an EMBL/GenBank/DDBJ whole genome shotgun (WGS) entry which is preliminary data.</text>
</comment>
<evidence type="ECO:0000259" key="7">
    <source>
        <dbReference type="PROSITE" id="PS51918"/>
    </source>
</evidence>
<keyword evidence="5" id="KW-0408">Iron</keyword>
<keyword evidence="4" id="KW-0479">Metal-binding</keyword>
<dbReference type="GO" id="GO:0046872">
    <property type="term" value="F:metal ion binding"/>
    <property type="evidence" value="ECO:0007669"/>
    <property type="project" value="UniProtKB-KW"/>
</dbReference>
<dbReference type="SUPFAM" id="SSF102114">
    <property type="entry name" value="Radical SAM enzymes"/>
    <property type="match status" value="1"/>
</dbReference>
<sequence>MIALPIAAGALGQGERGPYVPAEPLPARGRLTPVLRYLVAGKPYLFVGETNAILALDSVSDDLVAELGRDDATDDAALAAVAASHGRDAARSAFRELALERVVLPPGMSAVPRELGEPPRFPLKSVVLNLAQGCNLSCSYCFADEGLYHDKTYGMMDSATARSGIDMAFEEGEGHVHVTFFGGEPTMNWPVLVDAVRYGEALALEKSRTIDFSVTTNGALLTDERIAFLASHRVGVSVSLDGPPDLNDRHRAMKGGRGSSDIVLPRIRRLLELHQSRPIGVRVTLAAGNTDVERIFDYMLDLGFYEVGFAPVTSARADLQLPAAELLAILDGFRRLADRTMSAAREGRFLGFSNLVNTWQELHEGKIKSHGCGAGIGLLSVGSQGGLYLCHRFTGSEEHGFGSLEAGIDQAARADFLKAAHVAHKDPCQTCWLKHTCAGGCYHEAWERQGSALAPNAHYCDYMRDWMELALATYTELAEHHPAFIERHLATRVRKK</sequence>
<evidence type="ECO:0000256" key="6">
    <source>
        <dbReference type="ARBA" id="ARBA00023014"/>
    </source>
</evidence>
<gene>
    <name evidence="8" type="primary">peaB</name>
    <name evidence="8" type="ORF">FJZ00_00825</name>
</gene>
<dbReference type="Pfam" id="PF04055">
    <property type="entry name" value="Radical_SAM"/>
    <property type="match status" value="1"/>
</dbReference>
<dbReference type="SFLD" id="SFLDG01067">
    <property type="entry name" value="SPASM/twitch_domain_containing"/>
    <property type="match status" value="1"/>
</dbReference>
<evidence type="ECO:0000256" key="3">
    <source>
        <dbReference type="ARBA" id="ARBA00022691"/>
    </source>
</evidence>
<accession>A0A938BM78</accession>
<dbReference type="InterPro" id="IPR058240">
    <property type="entry name" value="rSAM_sf"/>
</dbReference>
<organism evidence="8 9">
    <name type="scientific">Candidatus Tanganyikabacteria bacterium</name>
    <dbReference type="NCBI Taxonomy" id="2961651"/>
    <lineage>
        <taxon>Bacteria</taxon>
        <taxon>Bacillati</taxon>
        <taxon>Candidatus Sericytochromatia</taxon>
        <taxon>Candidatus Tanganyikabacteria</taxon>
    </lineage>
</organism>
<dbReference type="Proteomes" id="UP000703893">
    <property type="component" value="Unassembled WGS sequence"/>
</dbReference>
<dbReference type="PANTHER" id="PTHR43273">
    <property type="entry name" value="ANAEROBIC SULFATASE-MATURATING ENZYME HOMOLOG ASLB-RELATED"/>
    <property type="match status" value="1"/>
</dbReference>
<dbReference type="PANTHER" id="PTHR43273:SF8">
    <property type="entry name" value="RADICAL SAM DOMAIN PROTEIN"/>
    <property type="match status" value="1"/>
</dbReference>
<dbReference type="SFLD" id="SFLDS00029">
    <property type="entry name" value="Radical_SAM"/>
    <property type="match status" value="1"/>
</dbReference>
<dbReference type="PROSITE" id="PS01305">
    <property type="entry name" value="MOAA_NIFB_PQQE"/>
    <property type="match status" value="1"/>
</dbReference>